<sequence length="171" mass="19446">MLQYELPSKVGTRMLLRSDGSTTLLLESLLNTSLQVAVPSQKVVRTDEVEADILQWLCVESGEPLLVRHSALVTPAQEVVSRNYVVARTQIAESLLTGMEQEELPLGKLLLGERWPQYRQLLGHGTREFTFDAVPSTCAFKHYVIWLEQKPLLYIRELFHPKFVAAHAFEE</sequence>
<comment type="caution">
    <text evidence="1">The sequence shown here is derived from an EMBL/GenBank/DDBJ whole genome shotgun (WGS) entry which is preliminary data.</text>
</comment>
<gene>
    <name evidence="1" type="ORF">JOD01_001235</name>
</gene>
<dbReference type="GO" id="GO:0016829">
    <property type="term" value="F:lyase activity"/>
    <property type="evidence" value="ECO:0007669"/>
    <property type="project" value="UniProtKB-KW"/>
</dbReference>
<dbReference type="InterPro" id="IPR028978">
    <property type="entry name" value="Chorismate_lyase_/UTRA_dom_sf"/>
</dbReference>
<organism evidence="1 2">
    <name type="scientific">Brevibacillus fulvus</name>
    <dbReference type="NCBI Taxonomy" id="1125967"/>
    <lineage>
        <taxon>Bacteria</taxon>
        <taxon>Bacillati</taxon>
        <taxon>Bacillota</taxon>
        <taxon>Bacilli</taxon>
        <taxon>Bacillales</taxon>
        <taxon>Paenibacillaceae</taxon>
        <taxon>Brevibacillus</taxon>
    </lineage>
</organism>
<keyword evidence="2" id="KW-1185">Reference proteome</keyword>
<keyword evidence="1" id="KW-0456">Lyase</keyword>
<dbReference type="EMBL" id="JAFBEB010000003">
    <property type="protein sequence ID" value="MBM7589635.1"/>
    <property type="molecule type" value="Genomic_DNA"/>
</dbReference>
<proteinExistence type="predicted"/>
<dbReference type="AlphaFoldDB" id="A0A939BNU1"/>
<accession>A0A939BNU1</accession>
<dbReference type="SUPFAM" id="SSF64288">
    <property type="entry name" value="Chorismate lyase-like"/>
    <property type="match status" value="1"/>
</dbReference>
<name>A0A939BNU1_9BACL</name>
<evidence type="ECO:0000313" key="1">
    <source>
        <dbReference type="EMBL" id="MBM7589635.1"/>
    </source>
</evidence>
<reference evidence="1" key="1">
    <citation type="submission" date="2021-01" db="EMBL/GenBank/DDBJ databases">
        <title>Genomic Encyclopedia of Type Strains, Phase IV (KMG-IV): sequencing the most valuable type-strain genomes for metagenomic binning, comparative biology and taxonomic classification.</title>
        <authorList>
            <person name="Goeker M."/>
        </authorList>
    </citation>
    <scope>NUCLEOTIDE SEQUENCE</scope>
    <source>
        <strain evidence="1">DSM 25523</strain>
    </source>
</reference>
<dbReference type="RefSeq" id="WP_204517358.1">
    <property type="nucleotide sequence ID" value="NZ_BAABIN010000038.1"/>
</dbReference>
<protein>
    <submittedName>
        <fullName evidence="1">Chorismate-pyruvate lyase</fullName>
    </submittedName>
</protein>
<dbReference type="Proteomes" id="UP000717624">
    <property type="component" value="Unassembled WGS sequence"/>
</dbReference>
<dbReference type="InterPro" id="IPR002800">
    <property type="entry name" value="Rv2949c-like"/>
</dbReference>
<dbReference type="Pfam" id="PF01947">
    <property type="entry name" value="Rv2949c-like"/>
    <property type="match status" value="1"/>
</dbReference>
<dbReference type="Gene3D" id="3.40.1410.10">
    <property type="entry name" value="Chorismate lyase-like"/>
    <property type="match status" value="1"/>
</dbReference>
<evidence type="ECO:0000313" key="2">
    <source>
        <dbReference type="Proteomes" id="UP000717624"/>
    </source>
</evidence>